<dbReference type="EMBL" id="AXCY01000018">
    <property type="protein sequence ID" value="KGM11573.1"/>
    <property type="molecule type" value="Genomic_DNA"/>
</dbReference>
<proteinExistence type="inferred from homology"/>
<evidence type="ECO:0000313" key="9">
    <source>
        <dbReference type="Proteomes" id="UP000029839"/>
    </source>
</evidence>
<evidence type="ECO:0000259" key="6">
    <source>
        <dbReference type="Pfam" id="PF08281"/>
    </source>
</evidence>
<dbReference type="Pfam" id="PF20239">
    <property type="entry name" value="DUF6596"/>
    <property type="match status" value="1"/>
</dbReference>
<protein>
    <submittedName>
        <fullName evidence="8">ECF subfamily RNA polymerase sigma-24 subunit</fullName>
    </submittedName>
</protein>
<dbReference type="PANTHER" id="PTHR47756:SF2">
    <property type="entry name" value="BLL6612 PROTEIN"/>
    <property type="match status" value="1"/>
</dbReference>
<dbReference type="InterPro" id="IPR046531">
    <property type="entry name" value="DUF6596"/>
</dbReference>
<evidence type="ECO:0000256" key="1">
    <source>
        <dbReference type="ARBA" id="ARBA00010641"/>
    </source>
</evidence>
<dbReference type="RefSeq" id="WP_081978592.1">
    <property type="nucleotide sequence ID" value="NZ_AXCY01000018.1"/>
</dbReference>
<dbReference type="GO" id="GO:0016987">
    <property type="term" value="F:sigma factor activity"/>
    <property type="evidence" value="ECO:0007669"/>
    <property type="project" value="UniProtKB-KW"/>
</dbReference>
<dbReference type="Pfam" id="PF08281">
    <property type="entry name" value="Sigma70_r4_2"/>
    <property type="match status" value="1"/>
</dbReference>
<comment type="similarity">
    <text evidence="1">Belongs to the sigma-70 factor family. ECF subfamily.</text>
</comment>
<dbReference type="SUPFAM" id="SSF88946">
    <property type="entry name" value="Sigma2 domain of RNA polymerase sigma factors"/>
    <property type="match status" value="1"/>
</dbReference>
<dbReference type="GO" id="GO:0006352">
    <property type="term" value="P:DNA-templated transcription initiation"/>
    <property type="evidence" value="ECO:0007669"/>
    <property type="project" value="InterPro"/>
</dbReference>
<dbReference type="InterPro" id="IPR036388">
    <property type="entry name" value="WH-like_DNA-bd_sf"/>
</dbReference>
<evidence type="ECO:0000256" key="3">
    <source>
        <dbReference type="ARBA" id="ARBA00023082"/>
    </source>
</evidence>
<dbReference type="PANTHER" id="PTHR47756">
    <property type="entry name" value="BLL6612 PROTEIN-RELATED"/>
    <property type="match status" value="1"/>
</dbReference>
<dbReference type="Proteomes" id="UP000029839">
    <property type="component" value="Unassembled WGS sequence"/>
</dbReference>
<dbReference type="InterPro" id="IPR013325">
    <property type="entry name" value="RNA_pol_sigma_r2"/>
</dbReference>
<dbReference type="InterPro" id="IPR013249">
    <property type="entry name" value="RNA_pol_sigma70_r4_t2"/>
</dbReference>
<dbReference type="OrthoDB" id="9780299at2"/>
<name>A0A0A0BT03_9CELL</name>
<feature type="domain" description="DUF6596" evidence="7">
    <location>
        <begin position="197"/>
        <end position="296"/>
    </location>
</feature>
<accession>A0A0A0BT03</accession>
<dbReference type="SUPFAM" id="SSF88659">
    <property type="entry name" value="Sigma3 and sigma4 domains of RNA polymerase sigma factors"/>
    <property type="match status" value="1"/>
</dbReference>
<reference evidence="8 9" key="2">
    <citation type="journal article" date="2015" name="Stand. Genomic Sci.">
        <title>Draft genome sequence of Cellulomonas carbonis T26(T) and comparative analysis of six Cellulomonas genomes.</title>
        <authorList>
            <person name="Zhuang W."/>
            <person name="Zhang S."/>
            <person name="Xia X."/>
            <person name="Wang G."/>
        </authorList>
    </citation>
    <scope>NUCLEOTIDE SEQUENCE [LARGE SCALE GENOMIC DNA]</scope>
    <source>
        <strain evidence="8 9">T26</strain>
    </source>
</reference>
<dbReference type="GO" id="GO:0003677">
    <property type="term" value="F:DNA binding"/>
    <property type="evidence" value="ECO:0007669"/>
    <property type="project" value="InterPro"/>
</dbReference>
<feature type="domain" description="RNA polymerase sigma-70 region 2" evidence="5">
    <location>
        <begin position="38"/>
        <end position="90"/>
    </location>
</feature>
<dbReference type="Gene3D" id="1.10.1740.10">
    <property type="match status" value="1"/>
</dbReference>
<organism evidence="8 9">
    <name type="scientific">Cellulomonas carbonis T26</name>
    <dbReference type="NCBI Taxonomy" id="947969"/>
    <lineage>
        <taxon>Bacteria</taxon>
        <taxon>Bacillati</taxon>
        <taxon>Actinomycetota</taxon>
        <taxon>Actinomycetes</taxon>
        <taxon>Micrococcales</taxon>
        <taxon>Cellulomonadaceae</taxon>
        <taxon>Cellulomonas</taxon>
    </lineage>
</organism>
<keyword evidence="4" id="KW-0804">Transcription</keyword>
<evidence type="ECO:0000256" key="2">
    <source>
        <dbReference type="ARBA" id="ARBA00023015"/>
    </source>
</evidence>
<gene>
    <name evidence="8" type="ORF">N868_05450</name>
</gene>
<evidence type="ECO:0000259" key="5">
    <source>
        <dbReference type="Pfam" id="PF04542"/>
    </source>
</evidence>
<evidence type="ECO:0000256" key="4">
    <source>
        <dbReference type="ARBA" id="ARBA00023163"/>
    </source>
</evidence>
<sequence length="442" mass="47567">MRGGSPGGGASDATRARVEEAIEDLWRSDWSRLVALVIGQFARPDLAEDAVADAFASAARTWPRDGVPTNPVAWVLTAARRRVLDALRSEAVHRRKEPLMVVDEGLRHDAAAAVDPGAHLADETLRLLFSCCHPALAPEARVALTLRFVVGLDVPEIARLLLVQETTLQARITRAKKRLAAAGIPFAPPPPERMPERLGTVAVVLYLLFTAGYQPTRGAAPLRVDVAERAISLTRALDAAVPGSDLVHALLALMLLQHSRRDARTDDDGRLVLLADQDRTRWHADEVVEALRLLDAVRPGAGQAEEYRLQALVAAEHARASSSADTRWDVVADLYGRLEQLTGSAVVRLARAVAVAEAHGAEAGLALLDGLDDALPRSHRVPVVRGELLARTGAVAEAHAELSRALDRVTNEAEREHLRRRLSELDARTGFDAGAGLDEGAG</sequence>
<comment type="caution">
    <text evidence="8">The sequence shown here is derived from an EMBL/GenBank/DDBJ whole genome shotgun (WGS) entry which is preliminary data.</text>
</comment>
<dbReference type="InterPro" id="IPR013324">
    <property type="entry name" value="RNA_pol_sigma_r3/r4-like"/>
</dbReference>
<feature type="domain" description="RNA polymerase sigma factor 70 region 4 type 2" evidence="6">
    <location>
        <begin position="128"/>
        <end position="179"/>
    </location>
</feature>
<reference evidence="8 9" key="1">
    <citation type="submission" date="2013-08" db="EMBL/GenBank/DDBJ databases">
        <title>Genome sequencing of Cellulomonas carbonis T26.</title>
        <authorList>
            <person name="Chen F."/>
            <person name="Li Y."/>
            <person name="Wang G."/>
        </authorList>
    </citation>
    <scope>NUCLEOTIDE SEQUENCE [LARGE SCALE GENOMIC DNA]</scope>
    <source>
        <strain evidence="8 9">T26</strain>
    </source>
</reference>
<evidence type="ECO:0000313" key="8">
    <source>
        <dbReference type="EMBL" id="KGM11573.1"/>
    </source>
</evidence>
<dbReference type="Gene3D" id="1.10.10.10">
    <property type="entry name" value="Winged helix-like DNA-binding domain superfamily/Winged helix DNA-binding domain"/>
    <property type="match status" value="1"/>
</dbReference>
<dbReference type="AlphaFoldDB" id="A0A0A0BT03"/>
<evidence type="ECO:0000259" key="7">
    <source>
        <dbReference type="Pfam" id="PF20239"/>
    </source>
</evidence>
<dbReference type="InterPro" id="IPR007627">
    <property type="entry name" value="RNA_pol_sigma70_r2"/>
</dbReference>
<dbReference type="Pfam" id="PF04542">
    <property type="entry name" value="Sigma70_r2"/>
    <property type="match status" value="1"/>
</dbReference>
<keyword evidence="3" id="KW-0731">Sigma factor</keyword>
<keyword evidence="2" id="KW-0805">Transcription regulation</keyword>
<keyword evidence="9" id="KW-1185">Reference proteome</keyword>